<feature type="transmembrane region" description="Helical" evidence="5">
    <location>
        <begin position="78"/>
        <end position="99"/>
    </location>
</feature>
<sequence>MNTTTVRRVRPGTAALWMVQVVLAAMFVMAGLPKLSGDPVMVDIFDAVGAGQWLRYVVGVLELAGAIGLLVPRLCGPAALGLSFLLVGATLTNLVAIGASPAIPLGYLLMAAGIVWFRRASIQALVAAVARTAARR</sequence>
<evidence type="ECO:0000313" key="7">
    <source>
        <dbReference type="Proteomes" id="UP000755585"/>
    </source>
</evidence>
<feature type="transmembrane region" description="Helical" evidence="5">
    <location>
        <begin position="53"/>
        <end position="71"/>
    </location>
</feature>
<dbReference type="InterPro" id="IPR032808">
    <property type="entry name" value="DoxX"/>
</dbReference>
<dbReference type="EMBL" id="JAGINT010000002">
    <property type="protein sequence ID" value="MBP2355087.1"/>
    <property type="molecule type" value="Genomic_DNA"/>
</dbReference>
<evidence type="ECO:0000256" key="1">
    <source>
        <dbReference type="ARBA" id="ARBA00004141"/>
    </source>
</evidence>
<keyword evidence="4 5" id="KW-0472">Membrane</keyword>
<keyword evidence="2 5" id="KW-0812">Transmembrane</keyword>
<dbReference type="Pfam" id="PF13564">
    <property type="entry name" value="DoxX_2"/>
    <property type="match status" value="1"/>
</dbReference>
<comment type="caution">
    <text evidence="6">The sequence shown here is derived from an EMBL/GenBank/DDBJ whole genome shotgun (WGS) entry which is preliminary data.</text>
</comment>
<name>A0ABS4UTX7_9ACTN</name>
<keyword evidence="3 5" id="KW-1133">Transmembrane helix</keyword>
<feature type="transmembrane region" description="Helical" evidence="5">
    <location>
        <begin position="105"/>
        <end position="130"/>
    </location>
</feature>
<evidence type="ECO:0000256" key="2">
    <source>
        <dbReference type="ARBA" id="ARBA00022692"/>
    </source>
</evidence>
<evidence type="ECO:0000256" key="5">
    <source>
        <dbReference type="SAM" id="Phobius"/>
    </source>
</evidence>
<evidence type="ECO:0000256" key="4">
    <source>
        <dbReference type="ARBA" id="ARBA00023136"/>
    </source>
</evidence>
<protein>
    <submittedName>
        <fullName evidence="6">Membrane protein YphA (DoxX/SURF4 family)</fullName>
    </submittedName>
</protein>
<gene>
    <name evidence="6" type="ORF">JOF29_006197</name>
</gene>
<keyword evidence="7" id="KW-1185">Reference proteome</keyword>
<proteinExistence type="predicted"/>
<evidence type="ECO:0000256" key="3">
    <source>
        <dbReference type="ARBA" id="ARBA00022989"/>
    </source>
</evidence>
<organism evidence="6 7">
    <name type="scientific">Kribbella aluminosa</name>
    <dbReference type="NCBI Taxonomy" id="416017"/>
    <lineage>
        <taxon>Bacteria</taxon>
        <taxon>Bacillati</taxon>
        <taxon>Actinomycetota</taxon>
        <taxon>Actinomycetes</taxon>
        <taxon>Propionibacteriales</taxon>
        <taxon>Kribbellaceae</taxon>
        <taxon>Kribbella</taxon>
    </lineage>
</organism>
<comment type="subcellular location">
    <subcellularLocation>
        <location evidence="1">Membrane</location>
        <topology evidence="1">Multi-pass membrane protein</topology>
    </subcellularLocation>
</comment>
<feature type="transmembrane region" description="Helical" evidence="5">
    <location>
        <begin position="12"/>
        <end position="33"/>
    </location>
</feature>
<accession>A0ABS4UTX7</accession>
<reference evidence="6 7" key="1">
    <citation type="submission" date="2021-03" db="EMBL/GenBank/DDBJ databases">
        <title>Sequencing the genomes of 1000 actinobacteria strains.</title>
        <authorList>
            <person name="Klenk H.-P."/>
        </authorList>
    </citation>
    <scope>NUCLEOTIDE SEQUENCE [LARGE SCALE GENOMIC DNA]</scope>
    <source>
        <strain evidence="6 7">DSM 18824</strain>
    </source>
</reference>
<dbReference type="Proteomes" id="UP000755585">
    <property type="component" value="Unassembled WGS sequence"/>
</dbReference>
<evidence type="ECO:0000313" key="6">
    <source>
        <dbReference type="EMBL" id="MBP2355087.1"/>
    </source>
</evidence>
<dbReference type="RefSeq" id="WP_209697806.1">
    <property type="nucleotide sequence ID" value="NZ_BAAAVU010000019.1"/>
</dbReference>